<protein>
    <submittedName>
        <fullName evidence="1">Uncharacterized protein</fullName>
    </submittedName>
</protein>
<comment type="caution">
    <text evidence="1">The sequence shown here is derived from an EMBL/GenBank/DDBJ whole genome shotgun (WGS) entry which is preliminary data.</text>
</comment>
<dbReference type="EMBL" id="ABGD02000011">
    <property type="protein sequence ID" value="EDS11881.1"/>
    <property type="molecule type" value="Genomic_DNA"/>
</dbReference>
<reference evidence="1" key="1">
    <citation type="submission" date="2007-11" db="EMBL/GenBank/DDBJ databases">
        <authorList>
            <person name="Fulton L."/>
            <person name="Clifton S."/>
            <person name="Fulton B."/>
            <person name="Xu J."/>
            <person name="Minx P."/>
            <person name="Pepin K.H."/>
            <person name="Johnson M."/>
            <person name="Thiruvilangam P."/>
            <person name="Bhonagiri V."/>
            <person name="Nash W.E."/>
            <person name="Mardis E.R."/>
            <person name="Wilson R.K."/>
        </authorList>
    </citation>
    <scope>NUCLEOTIDE SEQUENCE [LARGE SCALE GENOMIC DNA]</scope>
    <source>
        <strain evidence="1">DSM 17241</strain>
    </source>
</reference>
<gene>
    <name evidence="1" type="ORF">ANACOL_01462</name>
</gene>
<sequence>MRPAGRAFYEGCGPGFRALPSAEAKARKGLWPPPSPAAF</sequence>
<organism evidence="1 2">
    <name type="scientific">Anaerotruncus colihominis DSM 17241</name>
    <dbReference type="NCBI Taxonomy" id="445972"/>
    <lineage>
        <taxon>Bacteria</taxon>
        <taxon>Bacillati</taxon>
        <taxon>Bacillota</taxon>
        <taxon>Clostridia</taxon>
        <taxon>Eubacteriales</taxon>
        <taxon>Oscillospiraceae</taxon>
        <taxon>Anaerotruncus</taxon>
    </lineage>
</organism>
<evidence type="ECO:0000313" key="1">
    <source>
        <dbReference type="EMBL" id="EDS11881.1"/>
    </source>
</evidence>
<accession>B0P9J4</accession>
<evidence type="ECO:0000313" key="2">
    <source>
        <dbReference type="Proteomes" id="UP000003803"/>
    </source>
</evidence>
<keyword evidence="2" id="KW-1185">Reference proteome</keyword>
<reference evidence="1" key="2">
    <citation type="submission" date="2013-09" db="EMBL/GenBank/DDBJ databases">
        <title>Draft genome sequence of Anaerotruncus colihominis(DSM 17241).</title>
        <authorList>
            <person name="Sudarsanam P."/>
            <person name="Ley R."/>
            <person name="Guruge J."/>
            <person name="Turnbaugh P.J."/>
            <person name="Mahowald M."/>
            <person name="Liep D."/>
            <person name="Gordon J."/>
        </authorList>
    </citation>
    <scope>NUCLEOTIDE SEQUENCE</scope>
    <source>
        <strain evidence="1">DSM 17241</strain>
    </source>
</reference>
<dbReference type="HOGENOM" id="CLU_3303747_0_0_9"/>
<dbReference type="Proteomes" id="UP000003803">
    <property type="component" value="Unassembled WGS sequence"/>
</dbReference>
<name>B0P9J4_9FIRM</name>
<proteinExistence type="predicted"/>
<dbReference type="AlphaFoldDB" id="B0P9J4"/>